<feature type="compositionally biased region" description="Low complexity" evidence="2">
    <location>
        <begin position="37"/>
        <end position="54"/>
    </location>
</feature>
<proteinExistence type="predicted"/>
<evidence type="ECO:0000259" key="4">
    <source>
        <dbReference type="Pfam" id="PF02563"/>
    </source>
</evidence>
<dbReference type="AlphaFoldDB" id="A0A2N9LX10"/>
<dbReference type="Gene3D" id="3.10.560.10">
    <property type="entry name" value="Outer membrane lipoprotein wza domain like"/>
    <property type="match status" value="6"/>
</dbReference>
<dbReference type="PANTHER" id="PTHR33619">
    <property type="entry name" value="POLYSACCHARIDE EXPORT PROTEIN GFCE-RELATED"/>
    <property type="match status" value="1"/>
</dbReference>
<dbReference type="InterPro" id="IPR049712">
    <property type="entry name" value="Poly_export"/>
</dbReference>
<feature type="domain" description="Soluble ligand binding" evidence="5">
    <location>
        <begin position="637"/>
        <end position="680"/>
    </location>
</feature>
<keyword evidence="1 3" id="KW-0732">Signal</keyword>
<dbReference type="GO" id="GO:0015159">
    <property type="term" value="F:polysaccharide transmembrane transporter activity"/>
    <property type="evidence" value="ECO:0007669"/>
    <property type="project" value="InterPro"/>
</dbReference>
<dbReference type="Pfam" id="PF10531">
    <property type="entry name" value="SLBB"/>
    <property type="match status" value="4"/>
</dbReference>
<dbReference type="InterPro" id="IPR003715">
    <property type="entry name" value="Poly_export_N"/>
</dbReference>
<dbReference type="Pfam" id="PF02563">
    <property type="entry name" value="Poly_export"/>
    <property type="match status" value="1"/>
</dbReference>
<accession>A0A2N9LX10</accession>
<feature type="region of interest" description="Disordered" evidence="2">
    <location>
        <begin position="27"/>
        <end position="68"/>
    </location>
</feature>
<protein>
    <submittedName>
        <fullName evidence="6">Polysaccharide export protein</fullName>
    </submittedName>
</protein>
<dbReference type="Proteomes" id="UP000239735">
    <property type="component" value="Unassembled WGS sequence"/>
</dbReference>
<evidence type="ECO:0000256" key="1">
    <source>
        <dbReference type="ARBA" id="ARBA00022729"/>
    </source>
</evidence>
<name>A0A2N9LX10_9BACT</name>
<evidence type="ECO:0000313" key="6">
    <source>
        <dbReference type="EMBL" id="SPE27767.1"/>
    </source>
</evidence>
<dbReference type="OrthoDB" id="9815244at2"/>
<feature type="chain" id="PRO_5014634307" evidence="3">
    <location>
        <begin position="21"/>
        <end position="984"/>
    </location>
</feature>
<dbReference type="EMBL" id="OKRB01000120">
    <property type="protein sequence ID" value="SPE27767.1"/>
    <property type="molecule type" value="Genomic_DNA"/>
</dbReference>
<feature type="domain" description="Polysaccharide export protein N-terminal" evidence="4">
    <location>
        <begin position="291"/>
        <end position="363"/>
    </location>
</feature>
<evidence type="ECO:0000256" key="2">
    <source>
        <dbReference type="SAM" id="MobiDB-lite"/>
    </source>
</evidence>
<feature type="domain" description="Soluble ligand binding" evidence="5">
    <location>
        <begin position="370"/>
        <end position="415"/>
    </location>
</feature>
<reference evidence="7" key="1">
    <citation type="submission" date="2018-02" db="EMBL/GenBank/DDBJ databases">
        <authorList>
            <person name="Hausmann B."/>
        </authorList>
    </citation>
    <scope>NUCLEOTIDE SEQUENCE [LARGE SCALE GENOMIC DNA]</scope>
    <source>
        <strain evidence="7">Peat soil MAG SbA5</strain>
    </source>
</reference>
<feature type="signal peptide" evidence="3">
    <location>
        <begin position="1"/>
        <end position="20"/>
    </location>
</feature>
<dbReference type="InterPro" id="IPR019554">
    <property type="entry name" value="Soluble_ligand-bd"/>
</dbReference>
<feature type="region of interest" description="Disordered" evidence="2">
    <location>
        <begin position="168"/>
        <end position="215"/>
    </location>
</feature>
<gene>
    <name evidence="6" type="ORF">SBA5_600009</name>
</gene>
<feature type="domain" description="Soluble ligand binding" evidence="5">
    <location>
        <begin position="454"/>
        <end position="504"/>
    </location>
</feature>
<feature type="domain" description="Soluble ligand binding" evidence="5">
    <location>
        <begin position="734"/>
        <end position="778"/>
    </location>
</feature>
<organism evidence="6 7">
    <name type="scientific">Candidatus Sulfuritelmatomonas gaucii</name>
    <dbReference type="NCBI Taxonomy" id="2043161"/>
    <lineage>
        <taxon>Bacteria</taxon>
        <taxon>Pseudomonadati</taxon>
        <taxon>Acidobacteriota</taxon>
        <taxon>Terriglobia</taxon>
        <taxon>Terriglobales</taxon>
        <taxon>Acidobacteriaceae</taxon>
        <taxon>Candidatus Sulfuritelmatomonas</taxon>
    </lineage>
</organism>
<evidence type="ECO:0000259" key="5">
    <source>
        <dbReference type="Pfam" id="PF10531"/>
    </source>
</evidence>
<sequence>MLFCGAVFVTALSGIAVVPACGQSPPPFGANQDDARSTSGDASAPSSDGSTTPGANGDSSLGTGGQARGAALSSDQIISVLEQNPDLMTELKSQIADQMAQQGTQIDPNDIFDTMLDSQIESSATLRANITTVLRARGLISSDDLQSAGISGTSGDLLDSLSMEQLTLSPQGGSAQADAESRGRVNQGLPESMGNSATSALPLTGRTRTNRETPMENPRLHEKVNASTDLPSVLHQPSPLNLPSMRELYTQIPNETAGLERFGSDVFVNRAFSTGERGLATQDTPLDVPLGPDYVIGAGDKLTIDLWGGVSQSFTRTVDRDGRVLLPEAGAVQVAGLPLGKAQGLIEELLKQQFRDAQVAVTVADLHSVRVYVVGDVQRPGGYDISALATPLSALYAAGGPTAVGSLRTLRHYRGKQLVEEFDLYDFLLHGIRGGSARFESGDTLLVPPAGPQIAISGAVKRPAIYERKAGETSLGAVINDAGGMTAAASFDHVRIERIDAHEQRVTVTLPDGAIQDPPGDPNIVSTFEVKDGDRIRVEPILPYSQSAVYLAGHVVRPGRVAYTDGMRLNDVLHSYQDLLPEPAARGEIVRLVPPDLHAETIDFNVPDALIGNANIPLRPFDTVRIFGRYQVDAPTVAVSGEVLRPGTYPMSKGMTAAQLVRMAGGFKRDALLESADLTSYDVKDGDRIVENLATVPIGAAVSGANPNADVPLKPGDTLAIHQITNWADIGESVTIAGQVKFPGSYGFHDGERLSSVLRRAGGMLSTAYPAGAVLVRQQVKELERNSRDELVRQIETNSAAARLSPGLGGSNASSTLQLIKEQEDQVLADLKSHPPAGRMVIHITSDIDSWANTPADIELRRGDVLTIPKQPGFVLITGQVYNATALTFMPGKTAGWYLGHAGGANAAANRKEIFIIRANGSVVGRRSGDWLAGDVLSTKLNPGDVVVVPQKIIGGSLLWRNLLSSGQLAASFAITAGVAAAAL</sequence>
<dbReference type="PANTHER" id="PTHR33619:SF3">
    <property type="entry name" value="POLYSACCHARIDE EXPORT PROTEIN GFCE-RELATED"/>
    <property type="match status" value="1"/>
</dbReference>
<evidence type="ECO:0000256" key="3">
    <source>
        <dbReference type="SAM" id="SignalP"/>
    </source>
</evidence>
<evidence type="ECO:0000313" key="7">
    <source>
        <dbReference type="Proteomes" id="UP000239735"/>
    </source>
</evidence>